<proteinExistence type="predicted"/>
<evidence type="ECO:0000313" key="1">
    <source>
        <dbReference type="EMBL" id="KAK3790358.1"/>
    </source>
</evidence>
<protein>
    <submittedName>
        <fullName evidence="1">Uncharacterized protein</fullName>
    </submittedName>
</protein>
<evidence type="ECO:0000313" key="2">
    <source>
        <dbReference type="Proteomes" id="UP001283361"/>
    </source>
</evidence>
<gene>
    <name evidence="1" type="ORF">RRG08_038424</name>
</gene>
<keyword evidence="2" id="KW-1185">Reference proteome</keyword>
<dbReference type="EMBL" id="JAWDGP010001543">
    <property type="protein sequence ID" value="KAK3790358.1"/>
    <property type="molecule type" value="Genomic_DNA"/>
</dbReference>
<reference evidence="1" key="1">
    <citation type="journal article" date="2023" name="G3 (Bethesda)">
        <title>A reference genome for the long-term kleptoplast-retaining sea slug Elysia crispata morphotype clarki.</title>
        <authorList>
            <person name="Eastman K.E."/>
            <person name="Pendleton A.L."/>
            <person name="Shaikh M.A."/>
            <person name="Suttiyut T."/>
            <person name="Ogas R."/>
            <person name="Tomko P."/>
            <person name="Gavelis G."/>
            <person name="Widhalm J.R."/>
            <person name="Wisecaver J.H."/>
        </authorList>
    </citation>
    <scope>NUCLEOTIDE SEQUENCE</scope>
    <source>
        <strain evidence="1">ECLA1</strain>
    </source>
</reference>
<sequence length="129" mass="14763">MVLTQPITLPFIKDCEINQESHMRGTREVPSYAAMLRGCWKCSNPNVFRCNSPSGYEMRRRRTKLKFCTTSYPERSPVMCPGREHVRSHPSLALDAAAIRGWRRNQPGADKKTNCSQGNLPPQMFHLVK</sequence>
<dbReference type="Proteomes" id="UP001283361">
    <property type="component" value="Unassembled WGS sequence"/>
</dbReference>
<organism evidence="1 2">
    <name type="scientific">Elysia crispata</name>
    <name type="common">lettuce slug</name>
    <dbReference type="NCBI Taxonomy" id="231223"/>
    <lineage>
        <taxon>Eukaryota</taxon>
        <taxon>Metazoa</taxon>
        <taxon>Spiralia</taxon>
        <taxon>Lophotrochozoa</taxon>
        <taxon>Mollusca</taxon>
        <taxon>Gastropoda</taxon>
        <taxon>Heterobranchia</taxon>
        <taxon>Euthyneura</taxon>
        <taxon>Panpulmonata</taxon>
        <taxon>Sacoglossa</taxon>
        <taxon>Placobranchoidea</taxon>
        <taxon>Plakobranchidae</taxon>
        <taxon>Elysia</taxon>
    </lineage>
</organism>
<accession>A0AAE1AMG0</accession>
<dbReference type="AlphaFoldDB" id="A0AAE1AMG0"/>
<comment type="caution">
    <text evidence="1">The sequence shown here is derived from an EMBL/GenBank/DDBJ whole genome shotgun (WGS) entry which is preliminary data.</text>
</comment>
<name>A0AAE1AMG0_9GAST</name>